<accession>A0ABD0PQ01</accession>
<feature type="region of interest" description="Disordered" evidence="1">
    <location>
        <begin position="1"/>
        <end position="84"/>
    </location>
</feature>
<evidence type="ECO:0000313" key="3">
    <source>
        <dbReference type="Proteomes" id="UP001529510"/>
    </source>
</evidence>
<comment type="caution">
    <text evidence="2">The sequence shown here is derived from an EMBL/GenBank/DDBJ whole genome shotgun (WGS) entry which is preliminary data.</text>
</comment>
<evidence type="ECO:0000256" key="1">
    <source>
        <dbReference type="SAM" id="MobiDB-lite"/>
    </source>
</evidence>
<keyword evidence="3" id="KW-1185">Reference proteome</keyword>
<name>A0ABD0PQ01_CIRMR</name>
<feature type="non-terminal residue" evidence="2">
    <location>
        <position position="84"/>
    </location>
</feature>
<proteinExistence type="predicted"/>
<evidence type="ECO:0000313" key="2">
    <source>
        <dbReference type="EMBL" id="KAL0176115.1"/>
    </source>
</evidence>
<dbReference type="AlphaFoldDB" id="A0ABD0PQ01"/>
<dbReference type="Proteomes" id="UP001529510">
    <property type="component" value="Unassembled WGS sequence"/>
</dbReference>
<gene>
    <name evidence="2" type="ORF">M9458_028445</name>
</gene>
<sequence>TEGRPLPGPSAHAAGLHGTDHHGRNRGHGSLGQETPGLHHGLAALPSCHTFPRLPAAPSCGKTHPFAGPPGPRRGGGRGGGRGG</sequence>
<reference evidence="2 3" key="1">
    <citation type="submission" date="2024-05" db="EMBL/GenBank/DDBJ databases">
        <title>Genome sequencing and assembly of Indian major carp, Cirrhinus mrigala (Hamilton, 1822).</title>
        <authorList>
            <person name="Mohindra V."/>
            <person name="Chowdhury L.M."/>
            <person name="Lal K."/>
            <person name="Jena J.K."/>
        </authorList>
    </citation>
    <scope>NUCLEOTIDE SEQUENCE [LARGE SCALE GENOMIC DNA]</scope>
    <source>
        <strain evidence="2">CM1030</strain>
        <tissue evidence="2">Blood</tissue>
    </source>
</reference>
<dbReference type="EMBL" id="JAMKFB020000014">
    <property type="protein sequence ID" value="KAL0176115.1"/>
    <property type="molecule type" value="Genomic_DNA"/>
</dbReference>
<protein>
    <submittedName>
        <fullName evidence="2">Uncharacterized protein</fullName>
    </submittedName>
</protein>
<feature type="compositionally biased region" description="Gly residues" evidence="1">
    <location>
        <begin position="73"/>
        <end position="84"/>
    </location>
</feature>
<organism evidence="2 3">
    <name type="scientific">Cirrhinus mrigala</name>
    <name type="common">Mrigala</name>
    <dbReference type="NCBI Taxonomy" id="683832"/>
    <lineage>
        <taxon>Eukaryota</taxon>
        <taxon>Metazoa</taxon>
        <taxon>Chordata</taxon>
        <taxon>Craniata</taxon>
        <taxon>Vertebrata</taxon>
        <taxon>Euteleostomi</taxon>
        <taxon>Actinopterygii</taxon>
        <taxon>Neopterygii</taxon>
        <taxon>Teleostei</taxon>
        <taxon>Ostariophysi</taxon>
        <taxon>Cypriniformes</taxon>
        <taxon>Cyprinidae</taxon>
        <taxon>Labeoninae</taxon>
        <taxon>Labeonini</taxon>
        <taxon>Cirrhinus</taxon>
    </lineage>
</organism>
<feature type="non-terminal residue" evidence="2">
    <location>
        <position position="1"/>
    </location>
</feature>